<protein>
    <submittedName>
        <fullName evidence="4">DNA-binding protein</fullName>
    </submittedName>
</protein>
<feature type="region of interest" description="Disordered" evidence="2">
    <location>
        <begin position="390"/>
        <end position="417"/>
    </location>
</feature>
<dbReference type="GO" id="GO:0003677">
    <property type="term" value="F:DNA binding"/>
    <property type="evidence" value="ECO:0007669"/>
    <property type="project" value="UniProtKB-KW"/>
</dbReference>
<dbReference type="SUPFAM" id="SSF110849">
    <property type="entry name" value="ParB/Sulfiredoxin"/>
    <property type="match status" value="1"/>
</dbReference>
<dbReference type="PANTHER" id="PTHR33375">
    <property type="entry name" value="CHROMOSOME-PARTITIONING PROTEIN PARB-RELATED"/>
    <property type="match status" value="1"/>
</dbReference>
<comment type="caution">
    <text evidence="4">The sequence shown here is derived from an EMBL/GenBank/DDBJ whole genome shotgun (WGS) entry which is preliminary data.</text>
</comment>
<accession>A0A9W6MXN3</accession>
<comment type="similarity">
    <text evidence="1">Belongs to the ParB family.</text>
</comment>
<dbReference type="EMBL" id="BSFJ01000002">
    <property type="protein sequence ID" value="GLK70226.1"/>
    <property type="molecule type" value="Genomic_DNA"/>
</dbReference>
<proteinExistence type="inferred from homology"/>
<feature type="compositionally biased region" description="Acidic residues" evidence="2">
    <location>
        <begin position="687"/>
        <end position="699"/>
    </location>
</feature>
<dbReference type="Proteomes" id="UP001143370">
    <property type="component" value="Unassembled WGS sequence"/>
</dbReference>
<sequence length="708" mass="77436">MAPAIQKIVLNGARDIAFNKLILSQANVRRIKAGVSVEELAEDIARRKLLQSLNVRPVLDEEGTETGMYEVPAGGRRYRALELLVKQKRLAKTALVPCVVGDASSGTSAEEDSLAENVQRQALHPLDQFRSFKALIDKGLSEEEIAARFFVPVNVVKQRLRLTTVSEKLLEVYAAEDMTLEQLTAFSVSSDHARQEQVWDSLSRSYNKEAYYIRRLLTESAVRVSDRRAQFVGVDAYEAAGGVVMRDLFTDDHGGWLQDPALLDRLVDDKLKVEAQAIASEGWKWISAALDFKYGYANGLRRLVGEPIDMSTEELAGYEALKAEFDALNEQYDSADELPDEVDERFGELETAIAAFELRPLRYDTAEIARAGVFVSIDEDGALEIERGFVRPEDEAAPDADAGTATGGDDPGAGARAPVPQAAITVGGAPTGDSDGVEVEPEEEDALRPLSERLIIELTAHRTLALRAAVGANFDTAFLAVLHVLVLNAYYRYASDTCVEITAKSTGFTAQAPGLKDTPSAKAIGERHEEWQKHLPEKSADLWNALVAFDGDSRQALFAYCASLSVNAVHEPWNRNKDRQAHADHLARAVTLDMAAVGWVPTVENYLGRVPKVRILEAVREAKGEQSAQLIDHLKKADMAAEAQRLLADSSWLPEPLRTREMSDEELDASAGDAGDEDLPEFLAGDIDADEGADGDPDGELEHLDAAE</sequence>
<dbReference type="Pfam" id="PF02195">
    <property type="entry name" value="ParB_N"/>
    <property type="match status" value="1"/>
</dbReference>
<dbReference type="InterPro" id="IPR050336">
    <property type="entry name" value="Chromosome_partition/occlusion"/>
</dbReference>
<dbReference type="RefSeq" id="WP_213375224.1">
    <property type="nucleotide sequence ID" value="NZ_BSFJ01000002.1"/>
</dbReference>
<evidence type="ECO:0000259" key="3">
    <source>
        <dbReference type="SMART" id="SM00470"/>
    </source>
</evidence>
<evidence type="ECO:0000256" key="2">
    <source>
        <dbReference type="SAM" id="MobiDB-lite"/>
    </source>
</evidence>
<dbReference type="SMART" id="SM00470">
    <property type="entry name" value="ParB"/>
    <property type="match status" value="1"/>
</dbReference>
<dbReference type="CDD" id="cd16406">
    <property type="entry name" value="ParB_N_like"/>
    <property type="match status" value="1"/>
</dbReference>
<gene>
    <name evidence="4" type="ORF">GCM10017643_03410</name>
</gene>
<feature type="region of interest" description="Disordered" evidence="2">
    <location>
        <begin position="659"/>
        <end position="708"/>
    </location>
</feature>
<dbReference type="GO" id="GO:0007059">
    <property type="term" value="P:chromosome segregation"/>
    <property type="evidence" value="ECO:0007669"/>
    <property type="project" value="TreeGrafter"/>
</dbReference>
<evidence type="ECO:0000256" key="1">
    <source>
        <dbReference type="ARBA" id="ARBA00006295"/>
    </source>
</evidence>
<evidence type="ECO:0000313" key="5">
    <source>
        <dbReference type="Proteomes" id="UP001143370"/>
    </source>
</evidence>
<dbReference type="FunFam" id="3.90.1530.30:FF:000002">
    <property type="entry name" value="Chromosome partitioning protein ParB"/>
    <property type="match status" value="1"/>
</dbReference>
<dbReference type="InterPro" id="IPR036086">
    <property type="entry name" value="ParB/Sulfiredoxin_sf"/>
</dbReference>
<dbReference type="GO" id="GO:0005694">
    <property type="term" value="C:chromosome"/>
    <property type="evidence" value="ECO:0007669"/>
    <property type="project" value="TreeGrafter"/>
</dbReference>
<dbReference type="AlphaFoldDB" id="A0A9W6MXN3"/>
<dbReference type="Gene3D" id="3.90.1530.30">
    <property type="match status" value="1"/>
</dbReference>
<reference evidence="4" key="1">
    <citation type="journal article" date="2014" name="Int. J. Syst. Evol. Microbiol.">
        <title>Complete genome sequence of Corynebacterium casei LMG S-19264T (=DSM 44701T), isolated from a smear-ripened cheese.</title>
        <authorList>
            <consortium name="US DOE Joint Genome Institute (JGI-PGF)"/>
            <person name="Walter F."/>
            <person name="Albersmeier A."/>
            <person name="Kalinowski J."/>
            <person name="Ruckert C."/>
        </authorList>
    </citation>
    <scope>NUCLEOTIDE SEQUENCE</scope>
    <source>
        <strain evidence="4">VKM B-2484</strain>
    </source>
</reference>
<dbReference type="SUPFAM" id="SSF109709">
    <property type="entry name" value="KorB DNA-binding domain-like"/>
    <property type="match status" value="1"/>
</dbReference>
<keyword evidence="5" id="KW-1185">Reference proteome</keyword>
<organism evidence="4 5">
    <name type="scientific">Ancylobacter dichloromethanicus</name>
    <dbReference type="NCBI Taxonomy" id="518825"/>
    <lineage>
        <taxon>Bacteria</taxon>
        <taxon>Pseudomonadati</taxon>
        <taxon>Pseudomonadota</taxon>
        <taxon>Alphaproteobacteria</taxon>
        <taxon>Hyphomicrobiales</taxon>
        <taxon>Xanthobacteraceae</taxon>
        <taxon>Ancylobacter</taxon>
    </lineage>
</organism>
<dbReference type="Gene3D" id="1.10.10.2830">
    <property type="match status" value="1"/>
</dbReference>
<dbReference type="PANTHER" id="PTHR33375:SF7">
    <property type="entry name" value="CHROMOSOME 2-PARTITIONING PROTEIN PARB-RELATED"/>
    <property type="match status" value="1"/>
</dbReference>
<feature type="compositionally biased region" description="Acidic residues" evidence="2">
    <location>
        <begin position="663"/>
        <end position="680"/>
    </location>
</feature>
<keyword evidence="4" id="KW-0238">DNA-binding</keyword>
<dbReference type="InterPro" id="IPR003115">
    <property type="entry name" value="ParB_N"/>
</dbReference>
<reference evidence="4" key="2">
    <citation type="submission" date="2023-01" db="EMBL/GenBank/DDBJ databases">
        <authorList>
            <person name="Sun Q."/>
            <person name="Evtushenko L."/>
        </authorList>
    </citation>
    <scope>NUCLEOTIDE SEQUENCE</scope>
    <source>
        <strain evidence="4">VKM B-2484</strain>
    </source>
</reference>
<evidence type="ECO:0000313" key="4">
    <source>
        <dbReference type="EMBL" id="GLK70226.1"/>
    </source>
</evidence>
<name>A0A9W6MXN3_9HYPH</name>
<feature type="domain" description="ParB-like N-terminal" evidence="3">
    <location>
        <begin position="14"/>
        <end position="118"/>
    </location>
</feature>
<dbReference type="FunFam" id="1.10.10.2830:FF:000001">
    <property type="entry name" value="Chromosome partitioning protein ParB"/>
    <property type="match status" value="1"/>
</dbReference>